<feature type="compositionally biased region" description="Basic and acidic residues" evidence="8">
    <location>
        <begin position="103"/>
        <end position="113"/>
    </location>
</feature>
<dbReference type="Pfam" id="PF03215">
    <property type="entry name" value="Rad17"/>
    <property type="match status" value="1"/>
</dbReference>
<keyword evidence="4" id="KW-0227">DNA damage</keyword>
<feature type="compositionally biased region" description="Gly residues" evidence="8">
    <location>
        <begin position="833"/>
        <end position="843"/>
    </location>
</feature>
<sequence length="879" mass="97267">MPPKRTNSRTSGTPVRQAPTRQAKTRSEASTRSMYKDSDTYIDPQSEEISDHISEPDNPDTEEDGTSGPARRRSGRVHGSTASRSSTRSKSAASKSAASKSAPAKEKGKERAQRTSSRSAVDTSAATEQTPPSTRAKATQKLTTGVTAPTEPPTSARPKRKLGSIRFSSMGPSPTSSSSSRSTPISVSTSHSDRLEEQKQREDQWTEKYAPSDIDDVAVHKLKIRDVREWLQIYTDPAHPKHPPRDSPGGSLLVLTGPAGSGKTTVIQMLAKELGLHIVEWVNSVNENSLIQRPTIPGEDRWRSTSLDEEYIPVMNAFQEFFSRASRFNPMLTTRDIPSQISAASTSHSGTGKKNIILIEDLPPVSAYSSRKVFQDTITKFVNSRTNTSSVLVIIVSDVFSKQSTELLFSSSGESRDTALTIRTLLPPTILDRIDSSVRGCSRIKQIKFNPIAMTIMKKAMRNLISQEFTARSEYLPDAVEIEQLIEIHDGDIRAVINALQFLCHVPVKRRRRYREAVMRLEEEQEGFEDAENIMTQGQDSSLGIFHAVAKVLYNRRDWTAPLVQFDNDIVKISSQDWRKQRPPLRFNPEKDLIEKLPVDPDLFTLMLHQNYTRHMNTIDECLTAIEHLCLADQMSGSPGGHGSSSSYTQMVQLQPYVSSLSVRGLLFAPRTAGPSNISSGGGQKKHWWPELFAVNRTMRSNDQMYTDVAADLAGEEAQGLSAGHITGPGFFPKAVIREELVPMLHKCATMNPYMPVFYRSLRSSSKDFVRTVAGNYVKKFGVAKKEFGEGDEGFIEEVVPSESITDSVDEVVDDVNWSGSGAASSVVAGPEPRGGVGIGTGFGRDSWSKLQQQKQQFNPLTYEIEQDEDPIEDFSDSD</sequence>
<feature type="compositionally biased region" description="Low complexity" evidence="8">
    <location>
        <begin position="168"/>
        <end position="190"/>
    </location>
</feature>
<feature type="region of interest" description="Disordered" evidence="8">
    <location>
        <begin position="1"/>
        <end position="207"/>
    </location>
</feature>
<protein>
    <submittedName>
        <fullName evidence="10">Cell cycle checkpoint protein rad17</fullName>
    </submittedName>
</protein>
<comment type="subcellular location">
    <subcellularLocation>
        <location evidence="1">Nucleus</location>
    </subcellularLocation>
</comment>
<accession>A0A9P6PNB5</accession>
<evidence type="ECO:0000256" key="3">
    <source>
        <dbReference type="ARBA" id="ARBA00022741"/>
    </source>
</evidence>
<keyword evidence="7" id="KW-0131">Cell cycle</keyword>
<organism evidence="10 11">
    <name type="scientific">Mortierella polycephala</name>
    <dbReference type="NCBI Taxonomy" id="41804"/>
    <lineage>
        <taxon>Eukaryota</taxon>
        <taxon>Fungi</taxon>
        <taxon>Fungi incertae sedis</taxon>
        <taxon>Mucoromycota</taxon>
        <taxon>Mortierellomycotina</taxon>
        <taxon>Mortierellomycetes</taxon>
        <taxon>Mortierellales</taxon>
        <taxon>Mortierellaceae</taxon>
        <taxon>Mortierella</taxon>
    </lineage>
</organism>
<reference evidence="10" key="1">
    <citation type="journal article" date="2020" name="Fungal Divers.">
        <title>Resolving the Mortierellaceae phylogeny through synthesis of multi-gene phylogenetics and phylogenomics.</title>
        <authorList>
            <person name="Vandepol N."/>
            <person name="Liber J."/>
            <person name="Desiro A."/>
            <person name="Na H."/>
            <person name="Kennedy M."/>
            <person name="Barry K."/>
            <person name="Grigoriev I.V."/>
            <person name="Miller A.N."/>
            <person name="O'Donnell K."/>
            <person name="Stajich J.E."/>
            <person name="Bonito G."/>
        </authorList>
    </citation>
    <scope>NUCLEOTIDE SEQUENCE</scope>
    <source>
        <strain evidence="10">KOD948</strain>
    </source>
</reference>
<dbReference type="GO" id="GO:0005634">
    <property type="term" value="C:nucleus"/>
    <property type="evidence" value="ECO:0007669"/>
    <property type="project" value="UniProtKB-SubCell"/>
</dbReference>
<dbReference type="GO" id="GO:0033314">
    <property type="term" value="P:mitotic DNA replication checkpoint signaling"/>
    <property type="evidence" value="ECO:0007669"/>
    <property type="project" value="TreeGrafter"/>
</dbReference>
<dbReference type="Gene3D" id="3.40.50.300">
    <property type="entry name" value="P-loop containing nucleotide triphosphate hydrolases"/>
    <property type="match status" value="1"/>
</dbReference>
<feature type="compositionally biased region" description="Basic and acidic residues" evidence="8">
    <location>
        <begin position="25"/>
        <end position="39"/>
    </location>
</feature>
<dbReference type="GO" id="GO:0000077">
    <property type="term" value="P:DNA damage checkpoint signaling"/>
    <property type="evidence" value="ECO:0007669"/>
    <property type="project" value="TreeGrafter"/>
</dbReference>
<keyword evidence="11" id="KW-1185">Reference proteome</keyword>
<dbReference type="InterPro" id="IPR004582">
    <property type="entry name" value="Checkpoint_prot_Rad17_Rad24"/>
</dbReference>
<dbReference type="PANTHER" id="PTHR12172:SF0">
    <property type="entry name" value="CELL CYCLE CHECKPOINT PROTEIN RAD17"/>
    <property type="match status" value="1"/>
</dbReference>
<evidence type="ECO:0000259" key="9">
    <source>
        <dbReference type="SMART" id="SM00382"/>
    </source>
</evidence>
<evidence type="ECO:0000313" key="11">
    <source>
        <dbReference type="Proteomes" id="UP000726737"/>
    </source>
</evidence>
<proteinExistence type="inferred from homology"/>
<evidence type="ECO:0000256" key="5">
    <source>
        <dbReference type="ARBA" id="ARBA00022840"/>
    </source>
</evidence>
<evidence type="ECO:0000256" key="6">
    <source>
        <dbReference type="ARBA" id="ARBA00023242"/>
    </source>
</evidence>
<name>A0A9P6PNB5_9FUNG</name>
<dbReference type="GO" id="GO:0003682">
    <property type="term" value="F:chromatin binding"/>
    <property type="evidence" value="ECO:0007669"/>
    <property type="project" value="TreeGrafter"/>
</dbReference>
<dbReference type="InterPro" id="IPR003593">
    <property type="entry name" value="AAA+_ATPase"/>
</dbReference>
<feature type="domain" description="AAA+ ATPase" evidence="9">
    <location>
        <begin position="249"/>
        <end position="435"/>
    </location>
</feature>
<dbReference type="GO" id="GO:0003689">
    <property type="term" value="F:DNA clamp loader activity"/>
    <property type="evidence" value="ECO:0007669"/>
    <property type="project" value="TreeGrafter"/>
</dbReference>
<feature type="compositionally biased region" description="Low complexity" evidence="8">
    <location>
        <begin position="80"/>
        <end position="102"/>
    </location>
</feature>
<feature type="compositionally biased region" description="Polar residues" evidence="8">
    <location>
        <begin position="114"/>
        <end position="147"/>
    </location>
</feature>
<comment type="similarity">
    <text evidence="2">Belongs to the rad17/RAD24 family.</text>
</comment>
<keyword evidence="5" id="KW-0067">ATP-binding</keyword>
<dbReference type="Proteomes" id="UP000726737">
    <property type="component" value="Unassembled WGS sequence"/>
</dbReference>
<dbReference type="PANTHER" id="PTHR12172">
    <property type="entry name" value="CELL CYCLE CHECKPOINT PROTEIN RAD17"/>
    <property type="match status" value="1"/>
</dbReference>
<dbReference type="SUPFAM" id="SSF52540">
    <property type="entry name" value="P-loop containing nucleoside triphosphate hydrolases"/>
    <property type="match status" value="1"/>
</dbReference>
<keyword evidence="3" id="KW-0547">Nucleotide-binding</keyword>
<dbReference type="AlphaFoldDB" id="A0A9P6PNB5"/>
<evidence type="ECO:0000256" key="4">
    <source>
        <dbReference type="ARBA" id="ARBA00022763"/>
    </source>
</evidence>
<evidence type="ECO:0000256" key="2">
    <source>
        <dbReference type="ARBA" id="ARBA00006168"/>
    </source>
</evidence>
<evidence type="ECO:0000256" key="1">
    <source>
        <dbReference type="ARBA" id="ARBA00004123"/>
    </source>
</evidence>
<dbReference type="SMART" id="SM00382">
    <property type="entry name" value="AAA"/>
    <property type="match status" value="1"/>
</dbReference>
<feature type="compositionally biased region" description="Basic and acidic residues" evidence="8">
    <location>
        <begin position="191"/>
        <end position="206"/>
    </location>
</feature>
<dbReference type="EMBL" id="JAAAJA010000673">
    <property type="protein sequence ID" value="KAG0250549.1"/>
    <property type="molecule type" value="Genomic_DNA"/>
</dbReference>
<dbReference type="GO" id="GO:0006281">
    <property type="term" value="P:DNA repair"/>
    <property type="evidence" value="ECO:0007669"/>
    <property type="project" value="InterPro"/>
</dbReference>
<feature type="compositionally biased region" description="Polar residues" evidence="8">
    <location>
        <begin position="8"/>
        <end position="24"/>
    </location>
</feature>
<evidence type="ECO:0000256" key="8">
    <source>
        <dbReference type="SAM" id="MobiDB-lite"/>
    </source>
</evidence>
<evidence type="ECO:0000256" key="7">
    <source>
        <dbReference type="ARBA" id="ARBA00023306"/>
    </source>
</evidence>
<gene>
    <name evidence="10" type="primary">RAD17</name>
    <name evidence="10" type="ORF">BG011_008260</name>
</gene>
<dbReference type="OrthoDB" id="10265971at2759"/>
<evidence type="ECO:0000313" key="10">
    <source>
        <dbReference type="EMBL" id="KAG0250549.1"/>
    </source>
</evidence>
<dbReference type="GO" id="GO:0005524">
    <property type="term" value="F:ATP binding"/>
    <property type="evidence" value="ECO:0007669"/>
    <property type="project" value="UniProtKB-KW"/>
</dbReference>
<feature type="region of interest" description="Disordered" evidence="8">
    <location>
        <begin position="823"/>
        <end position="843"/>
    </location>
</feature>
<dbReference type="InterPro" id="IPR027417">
    <property type="entry name" value="P-loop_NTPase"/>
</dbReference>
<keyword evidence="6" id="KW-0539">Nucleus</keyword>
<comment type="caution">
    <text evidence="10">The sequence shown here is derived from an EMBL/GenBank/DDBJ whole genome shotgun (WGS) entry which is preliminary data.</text>
</comment>